<evidence type="ECO:0000313" key="4">
    <source>
        <dbReference type="Proteomes" id="UP000197050"/>
    </source>
</evidence>
<feature type="coiled-coil region" evidence="1">
    <location>
        <begin position="56"/>
        <end position="83"/>
    </location>
</feature>
<gene>
    <name evidence="3" type="ORF">CEP68_00695</name>
</gene>
<accession>A0A1Z3U4D9</accession>
<dbReference type="EMBL" id="CP022048">
    <property type="protein sequence ID" value="ASE38143.1"/>
    <property type="molecule type" value="Genomic_DNA"/>
</dbReference>
<protein>
    <submittedName>
        <fullName evidence="3">Porin</fullName>
    </submittedName>
</protein>
<dbReference type="Pfam" id="PF07396">
    <property type="entry name" value="Porin_O_P"/>
    <property type="match status" value="1"/>
</dbReference>
<dbReference type="KEGG" id="bvc:CEP68_00695"/>
<evidence type="ECO:0000256" key="2">
    <source>
        <dbReference type="SAM" id="SignalP"/>
    </source>
</evidence>
<name>A0A1Z3U4D9_BREVE</name>
<dbReference type="InterPro" id="IPR023614">
    <property type="entry name" value="Porin_dom_sf"/>
</dbReference>
<reference evidence="4" key="1">
    <citation type="submission" date="2017-06" db="EMBL/GenBank/DDBJ databases">
        <title>FDA dAtabase for Regulatory Grade micrObial Sequences (FDA-ARGOS): Supporting development and validation of Infectious Disease Dx tests.</title>
        <authorList>
            <person name="Minogue T."/>
            <person name="Wolcott M."/>
            <person name="Wasieloski L."/>
            <person name="Aguilar W."/>
            <person name="Moore D."/>
            <person name="Tallon L."/>
            <person name="Sadzewicz L."/>
            <person name="Sengamalay N."/>
            <person name="Ott S."/>
            <person name="Godinez A."/>
            <person name="Nagaraj S."/>
            <person name="Nadendla S."/>
            <person name="Geyer C."/>
            <person name="Sichtig H."/>
        </authorList>
    </citation>
    <scope>NUCLEOTIDE SEQUENCE [LARGE SCALE GENOMIC DNA]</scope>
    <source>
        <strain evidence="4">FDAARGOS_289</strain>
    </source>
</reference>
<dbReference type="InterPro" id="IPR010870">
    <property type="entry name" value="Porin_O/P"/>
</dbReference>
<proteinExistence type="predicted"/>
<sequence>MPPVFPSANEASLGSSGNRAFQVHQMTLLRSLAAGVGLAALASSAFAQSAPSTEEVATLRAQVQALSARLEQLEAQSRASAAALVAPVVAGTPSSVAAPMPVQTAAATTPAPAAPAAVDWATGLPEMRSPDGGFTFKPRIRVTADLSTTFGSDDDSRNLTTTELRGLRLGAQGKTPGGFSYWIEGDIADNAVSVANAFIAYSRKLGGRDLEISAGQRLNDRGVEGGTAEDQTPFLERSLMASTVGPERGAYGVGVTSKLVGNVWHGSLSVTGDAISSGTTNDSVTVMARTHWSPFKTEAGHLHLGGWGFVEDLTPNAVVASRSLVVSSRGNDNLRLLAGAYADPKGSKGLGLELGGVQGSGWLMVEGGRRVLETAARNYDQDAYSVSAGLFLTGEKPPLSTKTGTWGRPKVLNPLGADGYGAVEIVGRYDTADYSDNPTGGEGETWLLGINWYPTNNTRVSTHWSAWSINNRSGAILGGDSGDTVTLRVQTAF</sequence>
<evidence type="ECO:0000256" key="1">
    <source>
        <dbReference type="SAM" id="Coils"/>
    </source>
</evidence>
<feature type="signal peptide" evidence="2">
    <location>
        <begin position="1"/>
        <end position="47"/>
    </location>
</feature>
<dbReference type="Gene3D" id="2.40.160.10">
    <property type="entry name" value="Porin"/>
    <property type="match status" value="1"/>
</dbReference>
<dbReference type="Proteomes" id="UP000197050">
    <property type="component" value="Chromosome"/>
</dbReference>
<dbReference type="AlphaFoldDB" id="A0A1Z3U4D9"/>
<keyword evidence="2" id="KW-0732">Signal</keyword>
<evidence type="ECO:0000313" key="3">
    <source>
        <dbReference type="EMBL" id="ASE38143.1"/>
    </source>
</evidence>
<feature type="chain" id="PRO_5012306230" evidence="2">
    <location>
        <begin position="48"/>
        <end position="493"/>
    </location>
</feature>
<organism evidence="3 4">
    <name type="scientific">Brevundimonas vesicularis</name>
    <name type="common">Pseudomonas vesicularis</name>
    <dbReference type="NCBI Taxonomy" id="41276"/>
    <lineage>
        <taxon>Bacteria</taxon>
        <taxon>Pseudomonadati</taxon>
        <taxon>Pseudomonadota</taxon>
        <taxon>Alphaproteobacteria</taxon>
        <taxon>Caulobacterales</taxon>
        <taxon>Caulobacteraceae</taxon>
        <taxon>Brevundimonas</taxon>
    </lineage>
</organism>
<keyword evidence="1" id="KW-0175">Coiled coil</keyword>